<name>A0A316Z7U0_9BASI</name>
<dbReference type="Pfam" id="PF01713">
    <property type="entry name" value="Smr"/>
    <property type="match status" value="1"/>
</dbReference>
<dbReference type="STRING" id="58919.A0A316Z7U0"/>
<accession>A0A316Z7U0</accession>
<dbReference type="Proteomes" id="UP000245946">
    <property type="component" value="Unassembled WGS sequence"/>
</dbReference>
<evidence type="ECO:0000256" key="1">
    <source>
        <dbReference type="SAM" id="MobiDB-lite"/>
    </source>
</evidence>
<dbReference type="PANTHER" id="PTHR46535">
    <property type="entry name" value="NEDD4-BINDING PROTEIN 2"/>
    <property type="match status" value="1"/>
</dbReference>
<gene>
    <name evidence="3" type="ORF">FA09DRAFT_360662</name>
</gene>
<dbReference type="PROSITE" id="PS50828">
    <property type="entry name" value="SMR"/>
    <property type="match status" value="1"/>
</dbReference>
<proteinExistence type="predicted"/>
<dbReference type="SMART" id="SM00463">
    <property type="entry name" value="SMR"/>
    <property type="match status" value="1"/>
</dbReference>
<dbReference type="OrthoDB" id="4080456at2759"/>
<feature type="region of interest" description="Disordered" evidence="1">
    <location>
        <begin position="314"/>
        <end position="339"/>
    </location>
</feature>
<dbReference type="PANTHER" id="PTHR46535:SF1">
    <property type="entry name" value="NEDD4-BINDING PROTEIN 2"/>
    <property type="match status" value="1"/>
</dbReference>
<evidence type="ECO:0000313" key="3">
    <source>
        <dbReference type="EMBL" id="PWN97840.1"/>
    </source>
</evidence>
<keyword evidence="4" id="KW-1185">Reference proteome</keyword>
<dbReference type="InterPro" id="IPR002625">
    <property type="entry name" value="Smr_dom"/>
</dbReference>
<reference evidence="3 4" key="1">
    <citation type="journal article" date="2018" name="Mol. Biol. Evol.">
        <title>Broad Genomic Sampling Reveals a Smut Pathogenic Ancestry of the Fungal Clade Ustilaginomycotina.</title>
        <authorList>
            <person name="Kijpornyongpan T."/>
            <person name="Mondo S.J."/>
            <person name="Barry K."/>
            <person name="Sandor L."/>
            <person name="Lee J."/>
            <person name="Lipzen A."/>
            <person name="Pangilinan J."/>
            <person name="LaButti K."/>
            <person name="Hainaut M."/>
            <person name="Henrissat B."/>
            <person name="Grigoriev I.V."/>
            <person name="Spatafora J.W."/>
            <person name="Aime M.C."/>
        </authorList>
    </citation>
    <scope>NUCLEOTIDE SEQUENCE [LARGE SCALE GENOMIC DNA]</scope>
    <source>
        <strain evidence="3 4">MCA 4186</strain>
    </source>
</reference>
<feature type="domain" description="Smr" evidence="2">
    <location>
        <begin position="482"/>
        <end position="560"/>
    </location>
</feature>
<dbReference type="GO" id="GO:0004519">
    <property type="term" value="F:endonuclease activity"/>
    <property type="evidence" value="ECO:0007669"/>
    <property type="project" value="TreeGrafter"/>
</dbReference>
<feature type="region of interest" description="Disordered" evidence="1">
    <location>
        <begin position="375"/>
        <end position="396"/>
    </location>
</feature>
<sequence>MTDLQAALEPLFVPRGLDSSLVAAICNEPSQTLEGATEVLQTLLDAALCTPETSLGGDTEGSATDDEELSHYLEHLSVTSEGTDEAGESSQSNGVKHDPESEALLFLMHAFPGRTKVVLRDALHKHNGDVQSTADALIESAPQAQAARDGHKGLDWDELARKAPVGSKRSAKHAHKVALAETAAEDRTHHVRDNAWLLSSSVQSQLALLLDVAPEYVSRTFARDFKLASAATLLIESEAEKWPLKALDEAGGTPSGTAATLADGLVGVSGCTRADAQLAFRAAKGRQDAALDLLDLMALVRAASQEAEVAPRPATLFSSTTTPAAPAPKKRPARKGAAVKPVDGRLDALDALRDGATVLPASSARVVLPAESTSRVTRTRVSDPNEPLDNAPPGAEITRSSAECRILAAQYRARRDEALRKASSAFRVGAGAKTQRLGGGGAAWHYADEARTLEAKSRMWSMRAAHKLVEERRGDEERAGELDLHLLTLPEALDVTRAELSRWRARGATGEPLRIVTGVGNHSRNNVAVLRPGIKKMLEREGWEATEQGSGSGIFLVRGLAR</sequence>
<dbReference type="RefSeq" id="XP_025598119.1">
    <property type="nucleotide sequence ID" value="XM_025745256.1"/>
</dbReference>
<dbReference type="CDD" id="cd14279">
    <property type="entry name" value="CUE"/>
    <property type="match status" value="1"/>
</dbReference>
<dbReference type="EMBL" id="KZ819293">
    <property type="protein sequence ID" value="PWN97840.1"/>
    <property type="molecule type" value="Genomic_DNA"/>
</dbReference>
<dbReference type="SUPFAM" id="SSF160443">
    <property type="entry name" value="SMR domain-like"/>
    <property type="match status" value="1"/>
</dbReference>
<dbReference type="AlphaFoldDB" id="A0A316Z7U0"/>
<dbReference type="GeneID" id="37272800"/>
<evidence type="ECO:0000313" key="4">
    <source>
        <dbReference type="Proteomes" id="UP000245946"/>
    </source>
</evidence>
<dbReference type="GO" id="GO:0005634">
    <property type="term" value="C:nucleus"/>
    <property type="evidence" value="ECO:0007669"/>
    <property type="project" value="TreeGrafter"/>
</dbReference>
<evidence type="ECO:0000259" key="2">
    <source>
        <dbReference type="PROSITE" id="PS50828"/>
    </source>
</evidence>
<organism evidence="3 4">
    <name type="scientific">Tilletiopsis washingtonensis</name>
    <dbReference type="NCBI Taxonomy" id="58919"/>
    <lineage>
        <taxon>Eukaryota</taxon>
        <taxon>Fungi</taxon>
        <taxon>Dikarya</taxon>
        <taxon>Basidiomycota</taxon>
        <taxon>Ustilaginomycotina</taxon>
        <taxon>Exobasidiomycetes</taxon>
        <taxon>Entylomatales</taxon>
        <taxon>Entylomatales incertae sedis</taxon>
        <taxon>Tilletiopsis</taxon>
    </lineage>
</organism>
<dbReference type="Gene3D" id="3.30.1370.110">
    <property type="match status" value="1"/>
</dbReference>
<protein>
    <recommendedName>
        <fullName evidence="2">Smr domain-containing protein</fullName>
    </recommendedName>
</protein>
<dbReference type="InterPro" id="IPR052772">
    <property type="entry name" value="Endo/PolyKinase_Domain-Protein"/>
</dbReference>
<dbReference type="InterPro" id="IPR036063">
    <property type="entry name" value="Smr_dom_sf"/>
</dbReference>